<feature type="repeat" description="TPR" evidence="1">
    <location>
        <begin position="387"/>
        <end position="420"/>
    </location>
</feature>
<evidence type="ECO:0000259" key="3">
    <source>
        <dbReference type="Pfam" id="PF12770"/>
    </source>
</evidence>
<dbReference type="OrthoDB" id="626167at2759"/>
<keyword evidence="2" id="KW-0732">Signal</keyword>
<reference evidence="5 6" key="1">
    <citation type="submission" date="2025-04" db="UniProtKB">
        <authorList>
            <consortium name="RefSeq"/>
        </authorList>
    </citation>
    <scope>IDENTIFICATION</scope>
</reference>
<dbReference type="PANTHER" id="PTHR10098:SF108">
    <property type="entry name" value="TETRATRICOPEPTIDE REPEAT PROTEIN 28"/>
    <property type="match status" value="1"/>
</dbReference>
<feature type="domain" description="CHAT" evidence="3">
    <location>
        <begin position="780"/>
        <end position="1097"/>
    </location>
</feature>
<keyword evidence="1" id="KW-0802">TPR repeat</keyword>
<proteinExistence type="predicted"/>
<gene>
    <name evidence="5 6" type="primary">LOC110981171</name>
</gene>
<dbReference type="RefSeq" id="XP_022094202.1">
    <property type="nucleotide sequence ID" value="XM_022238510.1"/>
</dbReference>
<dbReference type="SMART" id="SM00028">
    <property type="entry name" value="TPR"/>
    <property type="match status" value="4"/>
</dbReference>
<dbReference type="KEGG" id="aplc:110981171"/>
<evidence type="ECO:0000313" key="6">
    <source>
        <dbReference type="RefSeq" id="XP_022094202.1"/>
    </source>
</evidence>
<evidence type="ECO:0000256" key="2">
    <source>
        <dbReference type="SAM" id="SignalP"/>
    </source>
</evidence>
<keyword evidence="4" id="KW-1185">Reference proteome</keyword>
<evidence type="ECO:0000256" key="1">
    <source>
        <dbReference type="PROSITE-ProRule" id="PRU00339"/>
    </source>
</evidence>
<dbReference type="Gene3D" id="1.25.40.10">
    <property type="entry name" value="Tetratricopeptide repeat domain"/>
    <property type="match status" value="1"/>
</dbReference>
<dbReference type="InterPro" id="IPR011990">
    <property type="entry name" value="TPR-like_helical_dom_sf"/>
</dbReference>
<evidence type="ECO:0000313" key="5">
    <source>
        <dbReference type="RefSeq" id="XP_022094201.1"/>
    </source>
</evidence>
<name>A0A8B7YNF9_ACAPL</name>
<feature type="chain" id="PRO_5044665606" evidence="2">
    <location>
        <begin position="23"/>
        <end position="1104"/>
    </location>
</feature>
<dbReference type="PANTHER" id="PTHR10098">
    <property type="entry name" value="RAPSYN-RELATED"/>
    <property type="match status" value="1"/>
</dbReference>
<organism evidence="4 6">
    <name type="scientific">Acanthaster planci</name>
    <name type="common">Crown-of-thorns starfish</name>
    <dbReference type="NCBI Taxonomy" id="133434"/>
    <lineage>
        <taxon>Eukaryota</taxon>
        <taxon>Metazoa</taxon>
        <taxon>Echinodermata</taxon>
        <taxon>Eleutherozoa</taxon>
        <taxon>Asterozoa</taxon>
        <taxon>Asteroidea</taxon>
        <taxon>Valvatacea</taxon>
        <taxon>Valvatida</taxon>
        <taxon>Acanthasteridae</taxon>
        <taxon>Acanthaster</taxon>
    </lineage>
</organism>
<sequence length="1104" mass="123076">MSSLVPGSQIVFVLFTFLLTDAFRLGKQIDRARMAVPSSQTYIPKLSLKDAHRERIDVLMADASAQQEQLLAEYRAENYETLSVDERISKAQDLLSVNLPAAATLLRQTLNKPGLSVKQQMHCYRLLYLVFMSLGPLSEGLKAATQEYSVIKSATLAHEGSRFLVIDAEDVTSPPGDSAQELQEMRFQAALDLGNAHRFLGNMDQARTFLDEAMAIAVETDDADKVTAATIHHGEWILASGHLKDAISQVFQPLLKRNMSDRNRGILLQAFGNACRAAADWGPAKEYMREAITIAEGLNDPVAVADRQGDLGTIFRSEGRTSDALLYQKKQFVFARGRGDQAALCVSCFNIGFTHYSMKPPNYDVALIYHSIHLELAERIGYLAMKSRALNALGKIYTALRDYESAVKLLEECLEVHSKIGNHRGLGIAYGNIGTVYRAMGKFEEAVVYHEKYRENADERDDVGGVAIMQRELAMDYLFTQDLDTAEKYITDAFFTLERIRAKIGEEDSSRIANFEKNQFEAFNLLQTILIRKGKFREALALSEQGRARALADLIQQNQKELDSESSRDFNTGSEYISTTSMLEERFTEKALADIFQTASELNTTLVIYSIVTEFTPAGDVEKWLYSWVVVRGTAETANEEIRNITPPGSTNEGEAYVEDGSWKVHFAKRMLSSERKGPDIQVDDKHVNSLCRSLGELSVSETLNTKVHTEPDDVCVPADQTTCMEASTGHTEDPSPARDIPHHLPRHEKIAHAYGDPEEPKPKQPVTDPRLQGVLDKLRADYNIFIAPIESFLPEWREGMTDVPRVTFIPQDYMYNLPFCALLGPDNHHLIKKYVISFVPSVRTLKLTNQRLSQLRQMSSAAPHSVLAVGNPTMPHPKMPALPAATEEARMVKDFFESQSSFLPPHGRPGMDSVVLTDSDATVDNVRQKMPEHSVLHFATHAEQDSGIVKMIKEGAHTCQPERAATGDFSMRGFLVLARSHENCSGLLMAEDVKDQRLKAEVAVLSCCQTGKGQVTGDGVLGLYRSFLVAGAASVVVTQWKIYDKATAQFMRHFYQDFIVHRDAARALREAMLLMLADEEKHHLPQHWAAFSLIGASRPTSAS</sequence>
<accession>A0A8B7YNF9</accession>
<protein>
    <submittedName>
        <fullName evidence="5 6">Tetratricopeptide repeat protein 28-like isoform X1</fullName>
    </submittedName>
</protein>
<dbReference type="Pfam" id="PF13424">
    <property type="entry name" value="TPR_12"/>
    <property type="match status" value="1"/>
</dbReference>
<dbReference type="InterPro" id="IPR024983">
    <property type="entry name" value="CHAT_dom"/>
</dbReference>
<dbReference type="Pfam" id="PF12770">
    <property type="entry name" value="CHAT"/>
    <property type="match status" value="1"/>
</dbReference>
<dbReference type="RefSeq" id="XP_022094201.1">
    <property type="nucleotide sequence ID" value="XM_022238509.1"/>
</dbReference>
<dbReference type="Proteomes" id="UP000694845">
    <property type="component" value="Unplaced"/>
</dbReference>
<dbReference type="AlphaFoldDB" id="A0A8B7YNF9"/>
<dbReference type="SUPFAM" id="SSF48452">
    <property type="entry name" value="TPR-like"/>
    <property type="match status" value="1"/>
</dbReference>
<dbReference type="GeneID" id="110981171"/>
<dbReference type="InterPro" id="IPR019734">
    <property type="entry name" value="TPR_rpt"/>
</dbReference>
<feature type="signal peptide" evidence="2">
    <location>
        <begin position="1"/>
        <end position="22"/>
    </location>
</feature>
<dbReference type="PROSITE" id="PS50005">
    <property type="entry name" value="TPR"/>
    <property type="match status" value="1"/>
</dbReference>
<evidence type="ECO:0000313" key="4">
    <source>
        <dbReference type="Proteomes" id="UP000694845"/>
    </source>
</evidence>